<evidence type="ECO:0000256" key="5">
    <source>
        <dbReference type="RuleBase" id="RU361133"/>
    </source>
</evidence>
<evidence type="ECO:0000256" key="1">
    <source>
        <dbReference type="ARBA" id="ARBA00012368"/>
    </source>
</evidence>
<keyword evidence="3 5" id="KW-0442">Lipid degradation</keyword>
<dbReference type="PROSITE" id="PS50007">
    <property type="entry name" value="PIPLC_X_DOMAIN"/>
    <property type="match status" value="1"/>
</dbReference>
<dbReference type="GeneID" id="94433656"/>
<dbReference type="InterPro" id="IPR001192">
    <property type="entry name" value="PI-PLC_fam"/>
</dbReference>
<evidence type="ECO:0000259" key="6">
    <source>
        <dbReference type="PROSITE" id="PS50222"/>
    </source>
</evidence>
<dbReference type="EC" id="3.1.4.11" evidence="1 5"/>
<dbReference type="SUPFAM" id="SSF51695">
    <property type="entry name" value="PLC-like phosphodiesterases"/>
    <property type="match status" value="1"/>
</dbReference>
<keyword evidence="2 5" id="KW-0378">Hydrolase</keyword>
<protein>
    <recommendedName>
        <fullName evidence="1 5">Phosphoinositide phospholipase C</fullName>
        <ecNumber evidence="1 5">3.1.4.11</ecNumber>
    </recommendedName>
</protein>
<dbReference type="GO" id="GO:0004435">
    <property type="term" value="F:phosphatidylinositol-4,5-bisphosphate phospholipase C activity"/>
    <property type="evidence" value="ECO:0007669"/>
    <property type="project" value="UniProtKB-EC"/>
</dbReference>
<gene>
    <name evidence="7" type="ORF">CSUI_010340</name>
</gene>
<comment type="catalytic activity">
    <reaction evidence="5">
        <text>a 1,2-diacyl-sn-glycero-3-phospho-(1D-myo-inositol-4,5-bisphosphate) + H2O = 1D-myo-inositol 1,4,5-trisphosphate + a 1,2-diacyl-sn-glycerol + H(+)</text>
        <dbReference type="Rhea" id="RHEA:33179"/>
        <dbReference type="ChEBI" id="CHEBI:15377"/>
        <dbReference type="ChEBI" id="CHEBI:15378"/>
        <dbReference type="ChEBI" id="CHEBI:17815"/>
        <dbReference type="ChEBI" id="CHEBI:58456"/>
        <dbReference type="ChEBI" id="CHEBI:203600"/>
        <dbReference type="EC" id="3.1.4.11"/>
    </reaction>
</comment>
<comment type="caution">
    <text evidence="7">The sequence shown here is derived from an EMBL/GenBank/DDBJ whole genome shotgun (WGS) entry which is preliminary data.</text>
</comment>
<dbReference type="CDD" id="cd08558">
    <property type="entry name" value="PI-PLCc_eukaryota"/>
    <property type="match status" value="1"/>
</dbReference>
<dbReference type="AlphaFoldDB" id="A0A2C6KE91"/>
<dbReference type="InterPro" id="IPR000909">
    <property type="entry name" value="PLipase_C_PInositol-sp_X_dom"/>
</dbReference>
<dbReference type="Proteomes" id="UP000221165">
    <property type="component" value="Unassembled WGS sequence"/>
</dbReference>
<accession>A0A2C6KE91</accession>
<dbReference type="InterPro" id="IPR011992">
    <property type="entry name" value="EF-hand-dom_pair"/>
</dbReference>
<feature type="domain" description="EF-hand" evidence="6">
    <location>
        <begin position="90"/>
        <end position="125"/>
    </location>
</feature>
<dbReference type="GO" id="GO:0016042">
    <property type="term" value="P:lipid catabolic process"/>
    <property type="evidence" value="ECO:0007669"/>
    <property type="project" value="UniProtKB-KW"/>
</dbReference>
<dbReference type="PROSITE" id="PS50222">
    <property type="entry name" value="EF_HAND_2"/>
    <property type="match status" value="1"/>
</dbReference>
<dbReference type="Gene3D" id="3.20.20.190">
    <property type="entry name" value="Phosphatidylinositol (PI) phosphodiesterase"/>
    <property type="match status" value="1"/>
</dbReference>
<dbReference type="Gene3D" id="1.10.238.10">
    <property type="entry name" value="EF-hand"/>
    <property type="match status" value="1"/>
</dbReference>
<dbReference type="SMART" id="SM00148">
    <property type="entry name" value="PLCXc"/>
    <property type="match status" value="1"/>
</dbReference>
<dbReference type="GO" id="GO:0005509">
    <property type="term" value="F:calcium ion binding"/>
    <property type="evidence" value="ECO:0007669"/>
    <property type="project" value="InterPro"/>
</dbReference>
<dbReference type="GO" id="GO:0051209">
    <property type="term" value="P:release of sequestered calcium ion into cytosol"/>
    <property type="evidence" value="ECO:0007669"/>
    <property type="project" value="TreeGrafter"/>
</dbReference>
<evidence type="ECO:0000256" key="2">
    <source>
        <dbReference type="ARBA" id="ARBA00022801"/>
    </source>
</evidence>
<evidence type="ECO:0000313" key="8">
    <source>
        <dbReference type="Proteomes" id="UP000221165"/>
    </source>
</evidence>
<sequence length="386" mass="44315">MDKSLGIEIISTGRVLHIACRDEQEWKIWMRGLLLYHEIALGQETACNRSAGHSDFLTLQWHAVTAKESDGRIDLNQMRALLGKMNLHLADRRYEEHLFLKHDVDNCGRLGFNEFRQLLGELLIRPDIDYYFAMYRHPHEEYIDETGYRRFLKDIQKVESKEDLDLEISLFRQVDNAFKKPRSLDRQQTKEGEEEEVMLSPLGFGCLLCSEANSLMHPAKKEIYQDMTLPLCNYWIKSSHNTYLCGDQVVGRSAVGQYIDALLSGCRCVELDCWDGGDGEPSLFHGVGGYQLTSRIKFKDVIQACKDYGFQRSKFPIILSLEMHCSTKQKIRIAQILDEIIGDQIYRAPPSAPQPSPAELENMFILKGKVPNEKGEMVEEGDEDDI</sequence>
<name>A0A2C6KE91_9APIC</name>
<evidence type="ECO:0000313" key="7">
    <source>
        <dbReference type="EMBL" id="PHJ15847.1"/>
    </source>
</evidence>
<proteinExistence type="predicted"/>
<feature type="non-terminal residue" evidence="7">
    <location>
        <position position="386"/>
    </location>
</feature>
<keyword evidence="8" id="KW-1185">Reference proteome</keyword>
<dbReference type="PANTHER" id="PTHR10336">
    <property type="entry name" value="PHOSPHOINOSITIDE-SPECIFIC PHOSPHOLIPASE C FAMILY PROTEIN"/>
    <property type="match status" value="1"/>
</dbReference>
<dbReference type="InterPro" id="IPR002048">
    <property type="entry name" value="EF_hand_dom"/>
</dbReference>
<organism evidence="7 8">
    <name type="scientific">Cystoisospora suis</name>
    <dbReference type="NCBI Taxonomy" id="483139"/>
    <lineage>
        <taxon>Eukaryota</taxon>
        <taxon>Sar</taxon>
        <taxon>Alveolata</taxon>
        <taxon>Apicomplexa</taxon>
        <taxon>Conoidasida</taxon>
        <taxon>Coccidia</taxon>
        <taxon>Eucoccidiorida</taxon>
        <taxon>Eimeriorina</taxon>
        <taxon>Sarcocystidae</taxon>
        <taxon>Cystoisospora</taxon>
    </lineage>
</organism>
<dbReference type="SUPFAM" id="SSF47473">
    <property type="entry name" value="EF-hand"/>
    <property type="match status" value="1"/>
</dbReference>
<keyword evidence="4 5" id="KW-0443">Lipid metabolism</keyword>
<dbReference type="PANTHER" id="PTHR10336:SF36">
    <property type="entry name" value="1-PHOSPHATIDYLINOSITOL 4,5-BISPHOSPHATE PHOSPHODIESTERASE BETA-4"/>
    <property type="match status" value="1"/>
</dbReference>
<dbReference type="CDD" id="cd15898">
    <property type="entry name" value="EFh_PI-PLC"/>
    <property type="match status" value="1"/>
</dbReference>
<reference evidence="7 8" key="1">
    <citation type="journal article" date="2017" name="Int. J. Parasitol.">
        <title>The genome of the protozoan parasite Cystoisospora suis and a reverse vaccinology approach to identify vaccine candidates.</title>
        <authorList>
            <person name="Palmieri N."/>
            <person name="Shrestha A."/>
            <person name="Ruttkowski B."/>
            <person name="Beck T."/>
            <person name="Vogl C."/>
            <person name="Tomley F."/>
            <person name="Blake D.P."/>
            <person name="Joachim A."/>
        </authorList>
    </citation>
    <scope>NUCLEOTIDE SEQUENCE [LARGE SCALE GENOMIC DNA]</scope>
    <source>
        <strain evidence="7 8">Wien I</strain>
    </source>
</reference>
<dbReference type="GO" id="GO:0048015">
    <property type="term" value="P:phosphatidylinositol-mediated signaling"/>
    <property type="evidence" value="ECO:0007669"/>
    <property type="project" value="TreeGrafter"/>
</dbReference>
<dbReference type="VEuPathDB" id="ToxoDB:CSUI_010340"/>
<dbReference type="OrthoDB" id="329877at2759"/>
<evidence type="ECO:0000256" key="3">
    <source>
        <dbReference type="ARBA" id="ARBA00022963"/>
    </source>
</evidence>
<dbReference type="Pfam" id="PF00388">
    <property type="entry name" value="PI-PLC-X"/>
    <property type="match status" value="1"/>
</dbReference>
<dbReference type="EMBL" id="MIGC01007169">
    <property type="protein sequence ID" value="PHJ15847.1"/>
    <property type="molecule type" value="Genomic_DNA"/>
</dbReference>
<dbReference type="PRINTS" id="PR00390">
    <property type="entry name" value="PHPHLIPASEC"/>
</dbReference>
<dbReference type="InterPro" id="IPR017946">
    <property type="entry name" value="PLC-like_Pdiesterase_TIM-brl"/>
</dbReference>
<dbReference type="RefSeq" id="XP_067917579.1">
    <property type="nucleotide sequence ID" value="XM_068070445.1"/>
</dbReference>
<evidence type="ECO:0000256" key="4">
    <source>
        <dbReference type="ARBA" id="ARBA00023098"/>
    </source>
</evidence>